<keyword evidence="2" id="KW-0645">Protease</keyword>
<dbReference type="InterPro" id="IPR036034">
    <property type="entry name" value="PDZ_sf"/>
</dbReference>
<evidence type="ECO:0000256" key="4">
    <source>
        <dbReference type="SAM" id="SignalP"/>
    </source>
</evidence>
<dbReference type="GO" id="GO:0006508">
    <property type="term" value="P:proteolysis"/>
    <property type="evidence" value="ECO:0007669"/>
    <property type="project" value="UniProtKB-KW"/>
</dbReference>
<protein>
    <recommendedName>
        <fullName evidence="5">PDZ domain-containing protein</fullName>
    </recommendedName>
</protein>
<dbReference type="PANTHER" id="PTHR43343:SF3">
    <property type="entry name" value="PROTEASE DO-LIKE 8, CHLOROPLASTIC"/>
    <property type="match status" value="1"/>
</dbReference>
<sequence>MTSSTIRILAFSSILSILAAGAAAGAVYWKVNQDLAVLRGDLSTSQQVLAEQGERVIDVVSEVSPAVVSVILTKDEPVFEQVLRDPFEDFFGGPSPFRVPELEQRGTERREIGGGSGFLVSADGLIITNKHVVAREDVDYTAYTNDGKSYPAKVLARDPVQDLAVLKIEGSLPFPFAKLGNSDNLQIGQTVITIGNALGEFRNTVSVGVISGLGRTITASDDGGFVETIEDVVQTDAAINRGNSGGPLLNLAGEVVGVNTATVLQAQSIGFAIPSDRAKRGLYQVQQLGKIVYPFLGVEYVLVTDQVQKEENLQVDYGALVKTVPDGFAAAKAGLKANDVILEFDAKKITPQNSLAKILQQYNEVSSRPAYSPGDTVTLKVLRDDQELVLTAVLGEREE</sequence>
<dbReference type="Gene3D" id="2.30.42.10">
    <property type="match status" value="1"/>
</dbReference>
<dbReference type="Pfam" id="PF13365">
    <property type="entry name" value="Trypsin_2"/>
    <property type="match status" value="1"/>
</dbReference>
<organism evidence="6 7">
    <name type="scientific">Candidatus Wildermuthbacteria bacterium RIFCSPHIGHO2_01_FULL_48_27b</name>
    <dbReference type="NCBI Taxonomy" id="1802447"/>
    <lineage>
        <taxon>Bacteria</taxon>
        <taxon>Candidatus Wildermuthiibacteriota</taxon>
    </lineage>
</organism>
<feature type="signal peptide" evidence="4">
    <location>
        <begin position="1"/>
        <end position="22"/>
    </location>
</feature>
<dbReference type="Proteomes" id="UP000178170">
    <property type="component" value="Unassembled WGS sequence"/>
</dbReference>
<evidence type="ECO:0000256" key="3">
    <source>
        <dbReference type="ARBA" id="ARBA00022801"/>
    </source>
</evidence>
<dbReference type="InterPro" id="IPR001478">
    <property type="entry name" value="PDZ"/>
</dbReference>
<dbReference type="SUPFAM" id="SSF50156">
    <property type="entry name" value="PDZ domain-like"/>
    <property type="match status" value="1"/>
</dbReference>
<keyword evidence="3" id="KW-0378">Hydrolase</keyword>
<feature type="domain" description="PDZ" evidence="5">
    <location>
        <begin position="294"/>
        <end position="390"/>
    </location>
</feature>
<evidence type="ECO:0000256" key="2">
    <source>
        <dbReference type="ARBA" id="ARBA00022670"/>
    </source>
</evidence>
<dbReference type="Gene3D" id="2.40.10.10">
    <property type="entry name" value="Trypsin-like serine proteases"/>
    <property type="match status" value="2"/>
</dbReference>
<evidence type="ECO:0000313" key="6">
    <source>
        <dbReference type="EMBL" id="OHA64994.1"/>
    </source>
</evidence>
<dbReference type="Pfam" id="PF13180">
    <property type="entry name" value="PDZ_2"/>
    <property type="match status" value="1"/>
</dbReference>
<comment type="caution">
    <text evidence="6">The sequence shown here is derived from an EMBL/GenBank/DDBJ whole genome shotgun (WGS) entry which is preliminary data.</text>
</comment>
<gene>
    <name evidence="6" type="ORF">A2843_00650</name>
</gene>
<dbReference type="PANTHER" id="PTHR43343">
    <property type="entry name" value="PEPTIDASE S12"/>
    <property type="match status" value="1"/>
</dbReference>
<comment type="similarity">
    <text evidence="1">Belongs to the peptidase S1C family.</text>
</comment>
<dbReference type="EMBL" id="MHTS01000004">
    <property type="protein sequence ID" value="OHA64994.1"/>
    <property type="molecule type" value="Genomic_DNA"/>
</dbReference>
<reference evidence="6 7" key="1">
    <citation type="journal article" date="2016" name="Nat. Commun.">
        <title>Thousands of microbial genomes shed light on interconnected biogeochemical processes in an aquifer system.</title>
        <authorList>
            <person name="Anantharaman K."/>
            <person name="Brown C.T."/>
            <person name="Hug L.A."/>
            <person name="Sharon I."/>
            <person name="Castelle C.J."/>
            <person name="Probst A.J."/>
            <person name="Thomas B.C."/>
            <person name="Singh A."/>
            <person name="Wilkins M.J."/>
            <person name="Karaoz U."/>
            <person name="Brodie E.L."/>
            <person name="Williams K.H."/>
            <person name="Hubbard S.S."/>
            <person name="Banfield J.F."/>
        </authorList>
    </citation>
    <scope>NUCLEOTIDE SEQUENCE [LARGE SCALE GENOMIC DNA]</scope>
</reference>
<dbReference type="InterPro" id="IPR051201">
    <property type="entry name" value="Chloro_Bact_Ser_Proteases"/>
</dbReference>
<feature type="chain" id="PRO_5009584162" description="PDZ domain-containing protein" evidence="4">
    <location>
        <begin position="23"/>
        <end position="399"/>
    </location>
</feature>
<evidence type="ECO:0000313" key="7">
    <source>
        <dbReference type="Proteomes" id="UP000178170"/>
    </source>
</evidence>
<dbReference type="CDD" id="cd06779">
    <property type="entry name" value="cpPDZ_Deg_HtrA-like"/>
    <property type="match status" value="1"/>
</dbReference>
<name>A0A1G2QWK3_9BACT</name>
<dbReference type="InterPro" id="IPR009003">
    <property type="entry name" value="Peptidase_S1_PA"/>
</dbReference>
<dbReference type="PRINTS" id="PR00834">
    <property type="entry name" value="PROTEASES2C"/>
</dbReference>
<accession>A0A1G2QWK3</accession>
<evidence type="ECO:0000256" key="1">
    <source>
        <dbReference type="ARBA" id="ARBA00010541"/>
    </source>
</evidence>
<evidence type="ECO:0000259" key="5">
    <source>
        <dbReference type="Pfam" id="PF13180"/>
    </source>
</evidence>
<dbReference type="AlphaFoldDB" id="A0A1G2QWK3"/>
<dbReference type="SUPFAM" id="SSF50494">
    <property type="entry name" value="Trypsin-like serine proteases"/>
    <property type="match status" value="1"/>
</dbReference>
<proteinExistence type="inferred from homology"/>
<dbReference type="InterPro" id="IPR043504">
    <property type="entry name" value="Peptidase_S1_PA_chymotrypsin"/>
</dbReference>
<dbReference type="GO" id="GO:0004252">
    <property type="term" value="F:serine-type endopeptidase activity"/>
    <property type="evidence" value="ECO:0007669"/>
    <property type="project" value="InterPro"/>
</dbReference>
<keyword evidence="4" id="KW-0732">Signal</keyword>
<dbReference type="InterPro" id="IPR001940">
    <property type="entry name" value="Peptidase_S1C"/>
</dbReference>